<dbReference type="PANTHER" id="PTHR47163">
    <property type="entry name" value="DDE_TNP_IS1595 DOMAIN-CONTAINING PROTEIN"/>
    <property type="match status" value="1"/>
</dbReference>
<proteinExistence type="predicted"/>
<organism evidence="2 3">
    <name type="scientific">Brachionus calyciflorus</name>
    <dbReference type="NCBI Taxonomy" id="104777"/>
    <lineage>
        <taxon>Eukaryota</taxon>
        <taxon>Metazoa</taxon>
        <taxon>Spiralia</taxon>
        <taxon>Gnathifera</taxon>
        <taxon>Rotifera</taxon>
        <taxon>Eurotatoria</taxon>
        <taxon>Monogononta</taxon>
        <taxon>Pseudotrocha</taxon>
        <taxon>Ploima</taxon>
        <taxon>Brachionidae</taxon>
        <taxon>Brachionus</taxon>
    </lineage>
</organism>
<dbReference type="OrthoDB" id="10062329at2759"/>
<dbReference type="SMART" id="SM01126">
    <property type="entry name" value="DDE_Tnp_IS1595"/>
    <property type="match status" value="1"/>
</dbReference>
<dbReference type="Proteomes" id="UP000663879">
    <property type="component" value="Unassembled WGS sequence"/>
</dbReference>
<dbReference type="InterPro" id="IPR053164">
    <property type="entry name" value="IS1016-like_transposase"/>
</dbReference>
<comment type="caution">
    <text evidence="2">The sequence shown here is derived from an EMBL/GenBank/DDBJ whole genome shotgun (WGS) entry which is preliminary data.</text>
</comment>
<accession>A0A814N474</accession>
<dbReference type="Pfam" id="PF12762">
    <property type="entry name" value="DDE_Tnp_IS1595"/>
    <property type="match status" value="1"/>
</dbReference>
<dbReference type="PANTHER" id="PTHR47163:SF2">
    <property type="entry name" value="SI:DKEY-17M8.2"/>
    <property type="match status" value="1"/>
</dbReference>
<dbReference type="EMBL" id="CAJNOC010006846">
    <property type="protein sequence ID" value="CAF1087143.1"/>
    <property type="molecule type" value="Genomic_DNA"/>
</dbReference>
<evidence type="ECO:0000259" key="1">
    <source>
        <dbReference type="SMART" id="SM01126"/>
    </source>
</evidence>
<name>A0A814N474_9BILA</name>
<dbReference type="InterPro" id="IPR024445">
    <property type="entry name" value="Tnp_ISXO2-like"/>
</dbReference>
<protein>
    <recommendedName>
        <fullName evidence="1">ISXO2-like transposase domain-containing protein</fullName>
    </recommendedName>
</protein>
<reference evidence="2" key="1">
    <citation type="submission" date="2021-02" db="EMBL/GenBank/DDBJ databases">
        <authorList>
            <person name="Nowell W R."/>
        </authorList>
    </citation>
    <scope>NUCLEOTIDE SEQUENCE</scope>
    <source>
        <strain evidence="2">Ploen Becks lab</strain>
    </source>
</reference>
<evidence type="ECO:0000313" key="3">
    <source>
        <dbReference type="Proteomes" id="UP000663879"/>
    </source>
</evidence>
<feature type="domain" description="ISXO2-like transposase" evidence="1">
    <location>
        <begin position="38"/>
        <end position="134"/>
    </location>
</feature>
<keyword evidence="3" id="KW-1185">Reference proteome</keyword>
<dbReference type="AlphaFoldDB" id="A0A814N474"/>
<sequence>MTQKLTIREVSISKNTAVDWLSFMRCICIDILEMYSEQLGGPGKVVEIDESAFGKRKYNRGARRKTYWIFGGIERNANPPKMFFIHVEDRSKFTLSGMIEKYIKPQTTIMSDCWSSYQYLEKAGFDHLTVNHTI</sequence>
<evidence type="ECO:0000313" key="2">
    <source>
        <dbReference type="EMBL" id="CAF1087143.1"/>
    </source>
</evidence>
<gene>
    <name evidence="2" type="ORF">OXX778_LOCUS20482</name>
</gene>